<dbReference type="PANTHER" id="PTHR30136">
    <property type="entry name" value="HELIX-TURN-HELIX TRANSCRIPTIONAL REGULATOR, ICLR FAMILY"/>
    <property type="match status" value="1"/>
</dbReference>
<dbReference type="InterPro" id="IPR029016">
    <property type="entry name" value="GAF-like_dom_sf"/>
</dbReference>
<reference evidence="6 7" key="1">
    <citation type="submission" date="2016-04" db="EMBL/GenBank/DDBJ databases">
        <title>First whole genome shotgun sequence of the bacterium Enteractinococcus sp. strain UASWS1574.</title>
        <authorList>
            <person name="Crovadore J."/>
            <person name="Chablais R."/>
            <person name="Lefort F."/>
        </authorList>
    </citation>
    <scope>NUCLEOTIDE SEQUENCE [LARGE SCALE GENOMIC DNA]</scope>
    <source>
        <strain evidence="6 7">UASWS1574</strain>
    </source>
</reference>
<dbReference type="GO" id="GO:0045892">
    <property type="term" value="P:negative regulation of DNA-templated transcription"/>
    <property type="evidence" value="ECO:0007669"/>
    <property type="project" value="TreeGrafter"/>
</dbReference>
<dbReference type="STRING" id="1837282.A6F49_12065"/>
<evidence type="ECO:0000256" key="2">
    <source>
        <dbReference type="ARBA" id="ARBA00023125"/>
    </source>
</evidence>
<evidence type="ECO:0000256" key="1">
    <source>
        <dbReference type="ARBA" id="ARBA00023015"/>
    </source>
</evidence>
<protein>
    <recommendedName>
        <fullName evidence="8">IclR family transcriptional regulator</fullName>
    </recommendedName>
</protein>
<dbReference type="GO" id="GO:0003700">
    <property type="term" value="F:DNA-binding transcription factor activity"/>
    <property type="evidence" value="ECO:0007669"/>
    <property type="project" value="TreeGrafter"/>
</dbReference>
<gene>
    <name evidence="6" type="ORF">A6F49_12065</name>
</gene>
<dbReference type="SUPFAM" id="SSF55781">
    <property type="entry name" value="GAF domain-like"/>
    <property type="match status" value="1"/>
</dbReference>
<feature type="domain" description="IclR-ED" evidence="5">
    <location>
        <begin position="76"/>
        <end position="259"/>
    </location>
</feature>
<dbReference type="PANTHER" id="PTHR30136:SF35">
    <property type="entry name" value="HTH-TYPE TRANSCRIPTIONAL REGULATOR RV1719"/>
    <property type="match status" value="1"/>
</dbReference>
<dbReference type="GO" id="GO:0003677">
    <property type="term" value="F:DNA binding"/>
    <property type="evidence" value="ECO:0007669"/>
    <property type="project" value="UniProtKB-KW"/>
</dbReference>
<dbReference type="PROSITE" id="PS51078">
    <property type="entry name" value="ICLR_ED"/>
    <property type="match status" value="1"/>
</dbReference>
<dbReference type="Pfam" id="PF09339">
    <property type="entry name" value="HTH_IclR"/>
    <property type="match status" value="1"/>
</dbReference>
<evidence type="ECO:0000313" key="6">
    <source>
        <dbReference type="EMBL" id="OAV60130.1"/>
    </source>
</evidence>
<name>A0A1B7LXX5_9MICC</name>
<sequence length="266" mass="29113">MAMAEHTPETVAPIQSVDRAIQILQFLTEAPELSTSEIARKLGVHRSTASRLLATLEYRDVVEQVSERGAYRLGLGILRMAYPVSTRFDLARDGQAICDALAETTQETTNIAILDQGHAVTITQSTGQQMVGVAGQYVGQRVPLHATSTGKLLLAYAPDDVWQQLVSQPLERYTDATQQDVSQLSEELHSIRQRGWSAAIGEWEEGINALAVPVWDATGQLVAVVSVTAPAFRMPEDQFDEFLIHVQAAAKDFEARLGFSRVIPTA</sequence>
<comment type="caution">
    <text evidence="6">The sequence shown here is derived from an EMBL/GenBank/DDBJ whole genome shotgun (WGS) entry which is preliminary data.</text>
</comment>
<dbReference type="InterPro" id="IPR036390">
    <property type="entry name" value="WH_DNA-bd_sf"/>
</dbReference>
<dbReference type="Gene3D" id="1.10.10.10">
    <property type="entry name" value="Winged helix-like DNA-binding domain superfamily/Winged helix DNA-binding domain"/>
    <property type="match status" value="1"/>
</dbReference>
<organism evidence="6 7">
    <name type="scientific">Enteractinococcus helveticum</name>
    <dbReference type="NCBI Taxonomy" id="1837282"/>
    <lineage>
        <taxon>Bacteria</taxon>
        <taxon>Bacillati</taxon>
        <taxon>Actinomycetota</taxon>
        <taxon>Actinomycetes</taxon>
        <taxon>Micrococcales</taxon>
        <taxon>Micrococcaceae</taxon>
    </lineage>
</organism>
<dbReference type="Pfam" id="PF01614">
    <property type="entry name" value="IclR_C"/>
    <property type="match status" value="1"/>
</dbReference>
<keyword evidence="7" id="KW-1185">Reference proteome</keyword>
<evidence type="ECO:0000259" key="4">
    <source>
        <dbReference type="PROSITE" id="PS51077"/>
    </source>
</evidence>
<dbReference type="InterPro" id="IPR050707">
    <property type="entry name" value="HTH_MetabolicPath_Reg"/>
</dbReference>
<dbReference type="SMART" id="SM00346">
    <property type="entry name" value="HTH_ICLR"/>
    <property type="match status" value="1"/>
</dbReference>
<keyword evidence="3" id="KW-0804">Transcription</keyword>
<evidence type="ECO:0008006" key="8">
    <source>
        <dbReference type="Google" id="ProtNLM"/>
    </source>
</evidence>
<dbReference type="InterPro" id="IPR014757">
    <property type="entry name" value="Tscrpt_reg_IclR_C"/>
</dbReference>
<dbReference type="PROSITE" id="PS51077">
    <property type="entry name" value="HTH_ICLR"/>
    <property type="match status" value="1"/>
</dbReference>
<keyword evidence="2" id="KW-0238">DNA-binding</keyword>
<dbReference type="SUPFAM" id="SSF46785">
    <property type="entry name" value="Winged helix' DNA-binding domain"/>
    <property type="match status" value="1"/>
</dbReference>
<dbReference type="AlphaFoldDB" id="A0A1B7LXX5"/>
<feature type="domain" description="HTH iclR-type" evidence="4">
    <location>
        <begin position="14"/>
        <end position="75"/>
    </location>
</feature>
<proteinExistence type="predicted"/>
<dbReference type="Proteomes" id="UP000078292">
    <property type="component" value="Unassembled WGS sequence"/>
</dbReference>
<evidence type="ECO:0000259" key="5">
    <source>
        <dbReference type="PROSITE" id="PS51078"/>
    </source>
</evidence>
<dbReference type="InterPro" id="IPR036388">
    <property type="entry name" value="WH-like_DNA-bd_sf"/>
</dbReference>
<accession>A0A1B7LXX5</accession>
<dbReference type="Gene3D" id="3.30.450.40">
    <property type="match status" value="1"/>
</dbReference>
<keyword evidence="1" id="KW-0805">Transcription regulation</keyword>
<evidence type="ECO:0000256" key="3">
    <source>
        <dbReference type="ARBA" id="ARBA00023163"/>
    </source>
</evidence>
<evidence type="ECO:0000313" key="7">
    <source>
        <dbReference type="Proteomes" id="UP000078292"/>
    </source>
</evidence>
<dbReference type="EMBL" id="LXEY01000020">
    <property type="protein sequence ID" value="OAV60130.1"/>
    <property type="molecule type" value="Genomic_DNA"/>
</dbReference>
<dbReference type="InterPro" id="IPR005471">
    <property type="entry name" value="Tscrpt_reg_IclR_N"/>
</dbReference>